<dbReference type="InterPro" id="IPR003439">
    <property type="entry name" value="ABC_transporter-like_ATP-bd"/>
</dbReference>
<evidence type="ECO:0000256" key="2">
    <source>
        <dbReference type="ARBA" id="ARBA00022741"/>
    </source>
</evidence>
<dbReference type="OrthoDB" id="9787851at2"/>
<dbReference type="InterPro" id="IPR017871">
    <property type="entry name" value="ABC_transporter-like_CS"/>
</dbReference>
<comment type="caution">
    <text evidence="6">The sequence shown here is derived from an EMBL/GenBank/DDBJ whole genome shotgun (WGS) entry which is preliminary data.</text>
</comment>
<dbReference type="EMBL" id="LJCO01000096">
    <property type="protein sequence ID" value="KPV40887.1"/>
    <property type="molecule type" value="Genomic_DNA"/>
</dbReference>
<dbReference type="Proteomes" id="UP000050482">
    <property type="component" value="Unassembled WGS sequence"/>
</dbReference>
<proteinExistence type="predicted"/>
<organism evidence="6 7">
    <name type="scientific">Alicyclobacillus ferrooxydans</name>
    <dbReference type="NCBI Taxonomy" id="471514"/>
    <lineage>
        <taxon>Bacteria</taxon>
        <taxon>Bacillati</taxon>
        <taxon>Bacillota</taxon>
        <taxon>Bacilli</taxon>
        <taxon>Bacillales</taxon>
        <taxon>Alicyclobacillaceae</taxon>
        <taxon>Alicyclobacillus</taxon>
    </lineage>
</organism>
<dbReference type="SUPFAM" id="SSF52540">
    <property type="entry name" value="P-loop containing nucleoside triphosphate hydrolases"/>
    <property type="match status" value="1"/>
</dbReference>
<protein>
    <recommendedName>
        <fullName evidence="5">ABC transporter domain-containing protein</fullName>
    </recommendedName>
</protein>
<dbReference type="PATRIC" id="fig|471514.4.peg.1840"/>
<dbReference type="Pfam" id="PF00005">
    <property type="entry name" value="ABC_tran"/>
    <property type="match status" value="1"/>
</dbReference>
<dbReference type="PROSITE" id="PS50893">
    <property type="entry name" value="ABC_TRANSPORTER_2"/>
    <property type="match status" value="1"/>
</dbReference>
<dbReference type="AlphaFoldDB" id="A0A0P9CDH3"/>
<dbReference type="STRING" id="471514.AN477_21640"/>
<dbReference type="GO" id="GO:0016887">
    <property type="term" value="F:ATP hydrolysis activity"/>
    <property type="evidence" value="ECO:0007669"/>
    <property type="project" value="InterPro"/>
</dbReference>
<dbReference type="InterPro" id="IPR003593">
    <property type="entry name" value="AAA+_ATPase"/>
</dbReference>
<dbReference type="GO" id="GO:0005524">
    <property type="term" value="F:ATP binding"/>
    <property type="evidence" value="ECO:0007669"/>
    <property type="project" value="UniProtKB-KW"/>
</dbReference>
<dbReference type="CDD" id="cd03214">
    <property type="entry name" value="ABC_Iron-Siderophores_B12_Hemin"/>
    <property type="match status" value="1"/>
</dbReference>
<evidence type="ECO:0000313" key="6">
    <source>
        <dbReference type="EMBL" id="KPV40887.1"/>
    </source>
</evidence>
<evidence type="ECO:0000256" key="1">
    <source>
        <dbReference type="ARBA" id="ARBA00022448"/>
    </source>
</evidence>
<feature type="domain" description="ABC transporter" evidence="5">
    <location>
        <begin position="2"/>
        <end position="238"/>
    </location>
</feature>
<dbReference type="FunFam" id="3.40.50.300:FF:000134">
    <property type="entry name" value="Iron-enterobactin ABC transporter ATP-binding protein"/>
    <property type="match status" value="1"/>
</dbReference>
<sequence length="256" mass="28472">MNQTAALHTEDLSFDGILERIQCEWASGQVVGLVGPNGAGKSTLLRLLAGVIRPTRGRIYIRGQSISKVSPKDRARDVAYLPQQIPDNASFTVEQYVEMGRFPYRTLFGGLDRESREAVNRAMTGLNLLSFRTARLDQISGGERQRAGVARCLAQGSPIILLDEPIANLDVHYQLDILLHLQRLAEEGRLIVMAIHHLELAARYCDRLLLLHSGRVYAEGPPQDVLSERALEEVFQVKAKTYADPFGGHLRVSYSP</sequence>
<dbReference type="PANTHER" id="PTHR42794:SF1">
    <property type="entry name" value="HEMIN IMPORT ATP-BINDING PROTEIN HMUV"/>
    <property type="match status" value="1"/>
</dbReference>
<evidence type="ECO:0000259" key="5">
    <source>
        <dbReference type="PROSITE" id="PS50893"/>
    </source>
</evidence>
<dbReference type="InterPro" id="IPR027417">
    <property type="entry name" value="P-loop_NTPase"/>
</dbReference>
<evidence type="ECO:0000313" key="7">
    <source>
        <dbReference type="Proteomes" id="UP000050482"/>
    </source>
</evidence>
<keyword evidence="3" id="KW-0067">ATP-binding</keyword>
<evidence type="ECO:0000256" key="3">
    <source>
        <dbReference type="ARBA" id="ARBA00022840"/>
    </source>
</evidence>
<name>A0A0P9CDH3_9BACL</name>
<gene>
    <name evidence="6" type="ORF">AN477_21640</name>
</gene>
<dbReference type="RefSeq" id="WP_054971257.1">
    <property type="nucleotide sequence ID" value="NZ_LJCO01000096.1"/>
</dbReference>
<keyword evidence="2" id="KW-0547">Nucleotide-binding</keyword>
<dbReference type="Gene3D" id="3.40.50.300">
    <property type="entry name" value="P-loop containing nucleotide triphosphate hydrolases"/>
    <property type="match status" value="1"/>
</dbReference>
<dbReference type="PROSITE" id="PS00211">
    <property type="entry name" value="ABC_TRANSPORTER_1"/>
    <property type="match status" value="1"/>
</dbReference>
<keyword evidence="7" id="KW-1185">Reference proteome</keyword>
<keyword evidence="1" id="KW-0813">Transport</keyword>
<reference evidence="6 7" key="1">
    <citation type="submission" date="2015-09" db="EMBL/GenBank/DDBJ databases">
        <title>Draft genome sequence of Alicyclobacillus ferrooxydans DSM 22381.</title>
        <authorList>
            <person name="Hemp J."/>
        </authorList>
    </citation>
    <scope>NUCLEOTIDE SEQUENCE [LARGE SCALE GENOMIC DNA]</scope>
    <source>
        <strain evidence="6 7">TC-34</strain>
    </source>
</reference>
<evidence type="ECO:0000256" key="4">
    <source>
        <dbReference type="ARBA" id="ARBA00022967"/>
    </source>
</evidence>
<keyword evidence="4" id="KW-1278">Translocase</keyword>
<dbReference type="PANTHER" id="PTHR42794">
    <property type="entry name" value="HEMIN IMPORT ATP-BINDING PROTEIN HMUV"/>
    <property type="match status" value="1"/>
</dbReference>
<dbReference type="SMART" id="SM00382">
    <property type="entry name" value="AAA"/>
    <property type="match status" value="1"/>
</dbReference>
<accession>A0A0P9CDH3</accession>